<dbReference type="PANTHER" id="PTHR43825:SF5">
    <property type="entry name" value="HYPOTHETICAL TRANSKETOLASE FAMILY PROTEIN"/>
    <property type="match status" value="1"/>
</dbReference>
<dbReference type="RefSeq" id="WP_012825610.1">
    <property type="nucleotide sequence ID" value="NC_013440.1"/>
</dbReference>
<dbReference type="KEGG" id="hoh:Hoch_0342"/>
<proteinExistence type="predicted"/>
<dbReference type="EMBL" id="CP001804">
    <property type="protein sequence ID" value="ACY12983.1"/>
    <property type="molecule type" value="Genomic_DNA"/>
</dbReference>
<keyword evidence="3" id="KW-1185">Reference proteome</keyword>
<evidence type="ECO:0000313" key="2">
    <source>
        <dbReference type="EMBL" id="ACY12983.1"/>
    </source>
</evidence>
<dbReference type="Gene3D" id="3.40.50.970">
    <property type="match status" value="1"/>
</dbReference>
<dbReference type="eggNOG" id="COG3958">
    <property type="taxonomic scope" value="Bacteria"/>
</dbReference>
<dbReference type="CDD" id="cd07033">
    <property type="entry name" value="TPP_PYR_DXS_TK_like"/>
    <property type="match status" value="1"/>
</dbReference>
<accession>D0LIV4</accession>
<dbReference type="SUPFAM" id="SSF52922">
    <property type="entry name" value="TK C-terminal domain-like"/>
    <property type="match status" value="1"/>
</dbReference>
<dbReference type="SMART" id="SM00861">
    <property type="entry name" value="Transket_pyr"/>
    <property type="match status" value="1"/>
</dbReference>
<protein>
    <submittedName>
        <fullName evidence="2">Transketolase domain protein</fullName>
    </submittedName>
</protein>
<evidence type="ECO:0000259" key="1">
    <source>
        <dbReference type="SMART" id="SM00861"/>
    </source>
</evidence>
<dbReference type="SUPFAM" id="SSF52518">
    <property type="entry name" value="Thiamin diphosphate-binding fold (THDP-binding)"/>
    <property type="match status" value="1"/>
</dbReference>
<dbReference type="AlphaFoldDB" id="D0LIV4"/>
<dbReference type="InterPro" id="IPR029061">
    <property type="entry name" value="THDP-binding"/>
</dbReference>
<dbReference type="InterPro" id="IPR033248">
    <property type="entry name" value="Transketolase_C"/>
</dbReference>
<dbReference type="STRING" id="502025.Hoch_0342"/>
<dbReference type="InterPro" id="IPR009014">
    <property type="entry name" value="Transketo_C/PFOR_II"/>
</dbReference>
<feature type="domain" description="Transketolase-like pyrimidine-binding" evidence="1">
    <location>
        <begin position="3"/>
        <end position="164"/>
    </location>
</feature>
<evidence type="ECO:0000313" key="3">
    <source>
        <dbReference type="Proteomes" id="UP000001880"/>
    </source>
</evidence>
<reference evidence="2 3" key="1">
    <citation type="journal article" date="2010" name="Stand. Genomic Sci.">
        <title>Complete genome sequence of Haliangium ochraceum type strain (SMP-2).</title>
        <authorList>
            <consortium name="US DOE Joint Genome Institute (JGI-PGF)"/>
            <person name="Ivanova N."/>
            <person name="Daum C."/>
            <person name="Lang E."/>
            <person name="Abt B."/>
            <person name="Kopitz M."/>
            <person name="Saunders E."/>
            <person name="Lapidus A."/>
            <person name="Lucas S."/>
            <person name="Glavina Del Rio T."/>
            <person name="Nolan M."/>
            <person name="Tice H."/>
            <person name="Copeland A."/>
            <person name="Cheng J.F."/>
            <person name="Chen F."/>
            <person name="Bruce D."/>
            <person name="Goodwin L."/>
            <person name="Pitluck S."/>
            <person name="Mavromatis K."/>
            <person name="Pati A."/>
            <person name="Mikhailova N."/>
            <person name="Chen A."/>
            <person name="Palaniappan K."/>
            <person name="Land M."/>
            <person name="Hauser L."/>
            <person name="Chang Y.J."/>
            <person name="Jeffries C.D."/>
            <person name="Detter J.C."/>
            <person name="Brettin T."/>
            <person name="Rohde M."/>
            <person name="Goker M."/>
            <person name="Bristow J."/>
            <person name="Markowitz V."/>
            <person name="Eisen J.A."/>
            <person name="Hugenholtz P."/>
            <person name="Kyrpides N.C."/>
            <person name="Klenk H.P."/>
        </authorList>
    </citation>
    <scope>NUCLEOTIDE SEQUENCE [LARGE SCALE GENOMIC DNA]</scope>
    <source>
        <strain evidence="3">DSM 14365 / CIP 107738 / JCM 11303 / AJ 13395 / SMP-2</strain>
    </source>
</reference>
<dbReference type="InterPro" id="IPR051157">
    <property type="entry name" value="PDH/Transketolase"/>
</dbReference>
<sequence>MRAQSYEDLLAELCGEIPELVVMTAENRGAIRNLPPKIGDRFIDVGICEQTMLGAASGLALRGRIPVVHALSTFLTMRAFEFARTDAGIPHLPVKMVGAVPGFLSDANGPTHQAIEDIALMRGIPGMQVVCPADAEELLDAMPVVVNSGSPCYVRFYAGPRRRPSTEPFAMGKAQTLRDGKHVTILSYGFLVAQALEAAEILGRSGITARVVNMRTLSPVDTDAIVSAVRDTELVVTLEDHFRTGGLYSITAETLLDRQIKGNVLSIALDGKWFRPGLLDQVLAYEGFTGAQIAERTERALRSGIQIEANPSPSEELHRHV</sequence>
<organism evidence="2 3">
    <name type="scientific">Haliangium ochraceum (strain DSM 14365 / JCM 11303 / SMP-2)</name>
    <dbReference type="NCBI Taxonomy" id="502025"/>
    <lineage>
        <taxon>Bacteria</taxon>
        <taxon>Pseudomonadati</taxon>
        <taxon>Myxococcota</taxon>
        <taxon>Polyangia</taxon>
        <taxon>Haliangiales</taxon>
        <taxon>Kofleriaceae</taxon>
        <taxon>Haliangium</taxon>
    </lineage>
</organism>
<dbReference type="HOGENOM" id="CLU_009227_1_1_7"/>
<dbReference type="InterPro" id="IPR005475">
    <property type="entry name" value="Transketolase-like_Pyr-bd"/>
</dbReference>
<gene>
    <name evidence="2" type="ordered locus">Hoch_0342</name>
</gene>
<name>D0LIV4_HALO1</name>
<dbReference type="Pfam" id="PF02779">
    <property type="entry name" value="Transket_pyr"/>
    <property type="match status" value="1"/>
</dbReference>
<dbReference type="Pfam" id="PF02780">
    <property type="entry name" value="Transketolase_C"/>
    <property type="match status" value="1"/>
</dbReference>
<dbReference type="Proteomes" id="UP000001880">
    <property type="component" value="Chromosome"/>
</dbReference>
<dbReference type="Gene3D" id="3.40.50.920">
    <property type="match status" value="1"/>
</dbReference>
<dbReference type="PANTHER" id="PTHR43825">
    <property type="entry name" value="PYRUVATE DEHYDROGENASE E1 COMPONENT"/>
    <property type="match status" value="1"/>
</dbReference>
<dbReference type="OrthoDB" id="9803371at2"/>